<dbReference type="AlphaFoldDB" id="A0A3F3GSA8"/>
<evidence type="ECO:0000313" key="2">
    <source>
        <dbReference type="Proteomes" id="UP000061227"/>
    </source>
</evidence>
<protein>
    <submittedName>
        <fullName evidence="1">Amino acid biosynthesis protein</fullName>
    </submittedName>
</protein>
<dbReference type="Proteomes" id="UP000061227">
    <property type="component" value="Unassembled WGS sequence"/>
</dbReference>
<dbReference type="EMBL" id="DF968063">
    <property type="protein sequence ID" value="GAP02511.1"/>
    <property type="molecule type" value="Genomic_DNA"/>
</dbReference>
<proteinExistence type="predicted"/>
<dbReference type="RefSeq" id="WP_059376497.1">
    <property type="nucleotide sequence ID" value="NZ_DF968063.1"/>
</dbReference>
<dbReference type="STRING" id="220714.SAMN05660469_0463"/>
<organism evidence="1 2">
    <name type="scientific">Fructobacillus pseudoficulneus</name>
    <dbReference type="NCBI Taxonomy" id="220714"/>
    <lineage>
        <taxon>Bacteria</taxon>
        <taxon>Bacillati</taxon>
        <taxon>Bacillota</taxon>
        <taxon>Bacilli</taxon>
        <taxon>Lactobacillales</taxon>
        <taxon>Lactobacillaceae</taxon>
        <taxon>Fructobacillus</taxon>
    </lineage>
</organism>
<accession>A0A3F3GSA8</accession>
<reference evidence="1 2" key="1">
    <citation type="journal article" date="2015" name="BMC Genomics">
        <title>Comparative genomics of Fructobacillus spp. and Leuconostoc spp. reveals niche-specific evolution of Fructobacillus spp.</title>
        <authorList>
            <person name="Endo A."/>
            <person name="Tanizawa Y."/>
            <person name="Tanaka N."/>
            <person name="Maeno S."/>
            <person name="Kumar H."/>
            <person name="Shiwa Y."/>
            <person name="Okada S."/>
            <person name="Yoshikawa H."/>
            <person name="Dicks L."/>
            <person name="Nakagawa J."/>
            <person name="Arita M."/>
        </authorList>
    </citation>
    <scope>NUCLEOTIDE SEQUENCE [LARGE SCALE GENOMIC DNA]</scope>
    <source>
        <strain evidence="1 2">DSM 15468</strain>
    </source>
</reference>
<keyword evidence="2" id="KW-1185">Reference proteome</keyword>
<sequence length="180" mass="20705">MAVIHTLGPKATDSYRAAKQMQDEDPAYQGQAIILHDNFEEVYQHLADFRGDFFLVPTAYQTGDGASWTRNNYRYLDQLTIAKVFHAKTLPMLLTENTSLADHTAITHAATIELLHQFMNHSNQELTIDYAPSKPLVQAAFESGQYQYAIFSKQDFQPTDTLKIIREYHPEMVWCLYQIK</sequence>
<evidence type="ECO:0000313" key="1">
    <source>
        <dbReference type="EMBL" id="GAP02511.1"/>
    </source>
</evidence>
<dbReference type="OrthoDB" id="2988039at2"/>
<gene>
    <name evidence="1" type="ORF">FPFC_013940</name>
</gene>
<name>A0A3F3GSA8_9LACO</name>